<dbReference type="AlphaFoldDB" id="A0A1H0TZ27"/>
<accession>A0A1H0TZ27</accession>
<gene>
    <name evidence="1" type="ORF">SAMN05216565_10423</name>
</gene>
<keyword evidence="2" id="KW-1185">Reference proteome</keyword>
<protein>
    <submittedName>
        <fullName evidence="1">Transposase</fullName>
    </submittedName>
</protein>
<dbReference type="GO" id="GO:0004803">
    <property type="term" value="F:transposase activity"/>
    <property type="evidence" value="ECO:0007669"/>
    <property type="project" value="InterPro"/>
</dbReference>
<dbReference type="InterPro" id="IPR002514">
    <property type="entry name" value="Transposase_8"/>
</dbReference>
<evidence type="ECO:0000313" key="1">
    <source>
        <dbReference type="EMBL" id="SDP58938.1"/>
    </source>
</evidence>
<dbReference type="SUPFAM" id="SSF46689">
    <property type="entry name" value="Homeodomain-like"/>
    <property type="match status" value="1"/>
</dbReference>
<proteinExistence type="predicted"/>
<dbReference type="InterPro" id="IPR036388">
    <property type="entry name" value="WH-like_DNA-bd_sf"/>
</dbReference>
<dbReference type="Gene3D" id="1.10.10.10">
    <property type="entry name" value="Winged helix-like DNA-binding domain superfamily/Winged helix DNA-binding domain"/>
    <property type="match status" value="1"/>
</dbReference>
<organism evidence="1 2">
    <name type="scientific">Litchfieldia salsa</name>
    <dbReference type="NCBI Taxonomy" id="930152"/>
    <lineage>
        <taxon>Bacteria</taxon>
        <taxon>Bacillati</taxon>
        <taxon>Bacillota</taxon>
        <taxon>Bacilli</taxon>
        <taxon>Bacillales</taxon>
        <taxon>Bacillaceae</taxon>
        <taxon>Litchfieldia</taxon>
    </lineage>
</organism>
<dbReference type="PANTHER" id="PTHR33795:SF1">
    <property type="entry name" value="INSERTION ELEMENT IS150 PROTEIN INSJ"/>
    <property type="match status" value="1"/>
</dbReference>
<dbReference type="GO" id="GO:0003677">
    <property type="term" value="F:DNA binding"/>
    <property type="evidence" value="ECO:0007669"/>
    <property type="project" value="InterPro"/>
</dbReference>
<dbReference type="STRING" id="930152.SAMN05216565_10423"/>
<dbReference type="InterPro" id="IPR052057">
    <property type="entry name" value="IS150/IS1296_orfA-like"/>
</dbReference>
<dbReference type="Pfam" id="PF01527">
    <property type="entry name" value="HTH_Tnp_1"/>
    <property type="match status" value="1"/>
</dbReference>
<dbReference type="PANTHER" id="PTHR33795">
    <property type="entry name" value="INSERTION ELEMENT IS150 PROTEIN INSJ"/>
    <property type="match status" value="1"/>
</dbReference>
<name>A0A1H0TZ27_9BACI</name>
<dbReference type="EMBL" id="FNJU01000004">
    <property type="protein sequence ID" value="SDP58938.1"/>
    <property type="molecule type" value="Genomic_DNA"/>
</dbReference>
<dbReference type="GO" id="GO:0006313">
    <property type="term" value="P:DNA transposition"/>
    <property type="evidence" value="ECO:0007669"/>
    <property type="project" value="InterPro"/>
</dbReference>
<sequence length="87" mass="9865">MAKFTVEQKLDAVNRYKNGGESLNSIAKSIGVSNTETIDFWVKKYQIHGLEAFNKSYTKFNLEDKLNILNYMNESGLSTLETAVQLI</sequence>
<reference evidence="2" key="1">
    <citation type="submission" date="2016-10" db="EMBL/GenBank/DDBJ databases">
        <authorList>
            <person name="Varghese N."/>
            <person name="Submissions S."/>
        </authorList>
    </citation>
    <scope>NUCLEOTIDE SEQUENCE [LARGE SCALE GENOMIC DNA]</scope>
    <source>
        <strain evidence="2">IBRC-M10078</strain>
    </source>
</reference>
<dbReference type="InterPro" id="IPR009057">
    <property type="entry name" value="Homeodomain-like_sf"/>
</dbReference>
<dbReference type="Proteomes" id="UP000199159">
    <property type="component" value="Unassembled WGS sequence"/>
</dbReference>
<evidence type="ECO:0000313" key="2">
    <source>
        <dbReference type="Proteomes" id="UP000199159"/>
    </source>
</evidence>